<evidence type="ECO:0000256" key="1">
    <source>
        <dbReference type="SAM" id="MobiDB-lite"/>
    </source>
</evidence>
<sequence>MLMHHIPEVSRFRTQVQCVGEKLLVFKQFVVLTLAGGLQTPSVPGARKHVHAHPKDERSQHRFDPERRWFPPHLQIRRQDGTQLLKMAVPQPGWPRNRGGETTRAMERRRGLTTRVISPTDLSPHQRGAGGHDSAATLSSSSFSSESKDRFGISGPAEQSGDRRSVYDKTLQDVTAFQGSLDPPAAAAPPVYPRPMSSSTLETQSG</sequence>
<dbReference type="EMBL" id="CADEAL010000379">
    <property type="protein sequence ID" value="CAB1419301.1"/>
    <property type="molecule type" value="Genomic_DNA"/>
</dbReference>
<evidence type="ECO:0000313" key="2">
    <source>
        <dbReference type="EMBL" id="CAB1419301.1"/>
    </source>
</evidence>
<feature type="compositionally biased region" description="Basic and acidic residues" evidence="1">
    <location>
        <begin position="160"/>
        <end position="171"/>
    </location>
</feature>
<feature type="compositionally biased region" description="Polar residues" evidence="1">
    <location>
        <begin position="196"/>
        <end position="206"/>
    </location>
</feature>
<dbReference type="AlphaFoldDB" id="A0A9N7TUC4"/>
<reference evidence="2" key="1">
    <citation type="submission" date="2020-03" db="EMBL/GenBank/DDBJ databases">
        <authorList>
            <person name="Weist P."/>
        </authorList>
    </citation>
    <scope>NUCLEOTIDE SEQUENCE</scope>
</reference>
<name>A0A9N7TUC4_PLEPL</name>
<accession>A0A9N7TUC4</accession>
<protein>
    <submittedName>
        <fullName evidence="2">Uncharacterized protein</fullName>
    </submittedName>
</protein>
<feature type="compositionally biased region" description="Basic and acidic residues" evidence="1">
    <location>
        <begin position="98"/>
        <end position="110"/>
    </location>
</feature>
<comment type="caution">
    <text evidence="2">The sequence shown here is derived from an EMBL/GenBank/DDBJ whole genome shotgun (WGS) entry which is preliminary data.</text>
</comment>
<evidence type="ECO:0000313" key="3">
    <source>
        <dbReference type="Proteomes" id="UP001153269"/>
    </source>
</evidence>
<proteinExistence type="predicted"/>
<feature type="region of interest" description="Disordered" evidence="1">
    <location>
        <begin position="89"/>
        <end position="206"/>
    </location>
</feature>
<organism evidence="2 3">
    <name type="scientific">Pleuronectes platessa</name>
    <name type="common">European plaice</name>
    <dbReference type="NCBI Taxonomy" id="8262"/>
    <lineage>
        <taxon>Eukaryota</taxon>
        <taxon>Metazoa</taxon>
        <taxon>Chordata</taxon>
        <taxon>Craniata</taxon>
        <taxon>Vertebrata</taxon>
        <taxon>Euteleostomi</taxon>
        <taxon>Actinopterygii</taxon>
        <taxon>Neopterygii</taxon>
        <taxon>Teleostei</taxon>
        <taxon>Neoteleostei</taxon>
        <taxon>Acanthomorphata</taxon>
        <taxon>Carangaria</taxon>
        <taxon>Pleuronectiformes</taxon>
        <taxon>Pleuronectoidei</taxon>
        <taxon>Pleuronectidae</taxon>
        <taxon>Pleuronectes</taxon>
    </lineage>
</organism>
<keyword evidence="3" id="KW-1185">Reference proteome</keyword>
<gene>
    <name evidence="2" type="ORF">PLEPLA_LOCUS7129</name>
</gene>
<dbReference type="Proteomes" id="UP001153269">
    <property type="component" value="Unassembled WGS sequence"/>
</dbReference>